<dbReference type="GO" id="GO:0016020">
    <property type="term" value="C:membrane"/>
    <property type="evidence" value="ECO:0007669"/>
    <property type="project" value="UniProtKB-SubCell"/>
</dbReference>
<evidence type="ECO:0000313" key="8">
    <source>
        <dbReference type="WBParaSite" id="TREG1_119040.1"/>
    </source>
</evidence>
<feature type="transmembrane region" description="Helical" evidence="6">
    <location>
        <begin position="6"/>
        <end position="26"/>
    </location>
</feature>
<evidence type="ECO:0000256" key="3">
    <source>
        <dbReference type="ARBA" id="ARBA00022692"/>
    </source>
</evidence>
<accession>A0AA85IZM8</accession>
<evidence type="ECO:0000256" key="6">
    <source>
        <dbReference type="SAM" id="Phobius"/>
    </source>
</evidence>
<keyword evidence="3 6" id="KW-0812">Transmembrane</keyword>
<reference evidence="8" key="2">
    <citation type="submission" date="2023-11" db="UniProtKB">
        <authorList>
            <consortium name="WormBaseParasite"/>
        </authorList>
    </citation>
    <scope>IDENTIFICATION</scope>
</reference>
<dbReference type="PANTHER" id="PTHR16007">
    <property type="entry name" value="EPIDIDYMAL MEMBRANE PROTEIN E9-RELATED"/>
    <property type="match status" value="1"/>
</dbReference>
<keyword evidence="7" id="KW-1185">Reference proteome</keyword>
<evidence type="ECO:0000313" key="7">
    <source>
        <dbReference type="Proteomes" id="UP000050795"/>
    </source>
</evidence>
<organism evidence="7 8">
    <name type="scientific">Trichobilharzia regenti</name>
    <name type="common">Nasal bird schistosome</name>
    <dbReference type="NCBI Taxonomy" id="157069"/>
    <lineage>
        <taxon>Eukaryota</taxon>
        <taxon>Metazoa</taxon>
        <taxon>Spiralia</taxon>
        <taxon>Lophotrochozoa</taxon>
        <taxon>Platyhelminthes</taxon>
        <taxon>Trematoda</taxon>
        <taxon>Digenea</taxon>
        <taxon>Strigeidida</taxon>
        <taxon>Schistosomatoidea</taxon>
        <taxon>Schistosomatidae</taxon>
        <taxon>Trichobilharzia</taxon>
    </lineage>
</organism>
<reference evidence="7" key="1">
    <citation type="submission" date="2022-06" db="EMBL/GenBank/DDBJ databases">
        <authorList>
            <person name="Berger JAMES D."/>
            <person name="Berger JAMES D."/>
        </authorList>
    </citation>
    <scope>NUCLEOTIDE SEQUENCE [LARGE SCALE GENOMIC DNA]</scope>
</reference>
<feature type="transmembrane region" description="Helical" evidence="6">
    <location>
        <begin position="165"/>
        <end position="187"/>
    </location>
</feature>
<comment type="similarity">
    <text evidence="2">Belongs to the TMEM45 family.</text>
</comment>
<evidence type="ECO:0000256" key="5">
    <source>
        <dbReference type="ARBA" id="ARBA00023136"/>
    </source>
</evidence>
<keyword evidence="4 6" id="KW-1133">Transmembrane helix</keyword>
<name>A0AA85IZM8_TRIRE</name>
<feature type="transmembrane region" description="Helical" evidence="6">
    <location>
        <begin position="139"/>
        <end position="159"/>
    </location>
</feature>
<sequence>MGQFAGHVFPGSASMFFGLWTVWHMMDNFYRRKRFELLNKSNGEPVPLYVNRISFPIVRKTSHNQKCCTQIIPVDSALKISAGIILLCEEVDLLFDKDWANMNAQTTQHVSMISLFAISGVAEVCIHYGVLKIPVQSEYLFTLIALVGEFVLFTFHLHGRSSFDAYLHLLLVGMIGLGVVLLLCEVMSPHQPIYGLMRCWTYLMQGTWFCQIAVILYPTSEWMRTTWDESAPESRASAANLFAYHMIANLFVIILIVILGGIRHRSVGSTRDQTTAATAVTAGCRMVKGQFKQENNQLDTLLTQQSFTGELNQLNYRPYKDAC</sequence>
<evidence type="ECO:0000256" key="1">
    <source>
        <dbReference type="ARBA" id="ARBA00004141"/>
    </source>
</evidence>
<comment type="subcellular location">
    <subcellularLocation>
        <location evidence="1">Membrane</location>
        <topology evidence="1">Multi-pass membrane protein</topology>
    </subcellularLocation>
</comment>
<dbReference type="InterPro" id="IPR006904">
    <property type="entry name" value="DUF716"/>
</dbReference>
<evidence type="ECO:0000256" key="4">
    <source>
        <dbReference type="ARBA" id="ARBA00022989"/>
    </source>
</evidence>
<feature type="transmembrane region" description="Helical" evidence="6">
    <location>
        <begin position="238"/>
        <end position="262"/>
    </location>
</feature>
<dbReference type="Proteomes" id="UP000050795">
    <property type="component" value="Unassembled WGS sequence"/>
</dbReference>
<dbReference type="Pfam" id="PF04819">
    <property type="entry name" value="DUF716"/>
    <property type="match status" value="1"/>
</dbReference>
<dbReference type="WBParaSite" id="TREG1_119040.1">
    <property type="protein sequence ID" value="TREG1_119040.1"/>
    <property type="gene ID" value="TREG1_119040"/>
</dbReference>
<dbReference type="AlphaFoldDB" id="A0AA85IZM8"/>
<dbReference type="PANTHER" id="PTHR16007:SF15">
    <property type="entry name" value="TRANSMEMBRANE PROTEIN 45B"/>
    <property type="match status" value="1"/>
</dbReference>
<keyword evidence="5 6" id="KW-0472">Membrane</keyword>
<protein>
    <recommendedName>
        <fullName evidence="9">Transmembrane protein 45B</fullName>
    </recommendedName>
</protein>
<proteinExistence type="inferred from homology"/>
<dbReference type="InterPro" id="IPR042127">
    <property type="entry name" value="TMEM45"/>
</dbReference>
<evidence type="ECO:0008006" key="9">
    <source>
        <dbReference type="Google" id="ProtNLM"/>
    </source>
</evidence>
<evidence type="ECO:0000256" key="2">
    <source>
        <dbReference type="ARBA" id="ARBA00006948"/>
    </source>
</evidence>